<name>A0A1N6KIC9_9BACT</name>
<dbReference type="EMBL" id="FSRA01000002">
    <property type="protein sequence ID" value="SIO56097.1"/>
    <property type="molecule type" value="Genomic_DNA"/>
</dbReference>
<dbReference type="AlphaFoldDB" id="A0A1N6KIC9"/>
<dbReference type="RefSeq" id="WP_074243047.1">
    <property type="nucleotide sequence ID" value="NZ_FSRA01000002.1"/>
</dbReference>
<keyword evidence="1" id="KW-1133">Transmembrane helix</keyword>
<keyword evidence="1" id="KW-0812">Transmembrane</keyword>
<feature type="transmembrane region" description="Helical" evidence="1">
    <location>
        <begin position="87"/>
        <end position="111"/>
    </location>
</feature>
<protein>
    <recommendedName>
        <fullName evidence="4">ABC-2 type transport system permease protein</fullName>
    </recommendedName>
</protein>
<feature type="transmembrane region" description="Helical" evidence="1">
    <location>
        <begin position="262"/>
        <end position="284"/>
    </location>
</feature>
<feature type="transmembrane region" description="Helical" evidence="1">
    <location>
        <begin position="353"/>
        <end position="371"/>
    </location>
</feature>
<keyword evidence="1" id="KW-0472">Membrane</keyword>
<evidence type="ECO:0000256" key="1">
    <source>
        <dbReference type="SAM" id="Phobius"/>
    </source>
</evidence>
<feature type="transmembrane region" description="Helical" evidence="1">
    <location>
        <begin position="202"/>
        <end position="220"/>
    </location>
</feature>
<proteinExistence type="predicted"/>
<feature type="transmembrane region" description="Helical" evidence="1">
    <location>
        <begin position="60"/>
        <end position="80"/>
    </location>
</feature>
<evidence type="ECO:0000313" key="2">
    <source>
        <dbReference type="EMBL" id="SIO56097.1"/>
    </source>
</evidence>
<organism evidence="2 3">
    <name type="scientific">Chitinophaga niabensis</name>
    <dbReference type="NCBI Taxonomy" id="536979"/>
    <lineage>
        <taxon>Bacteria</taxon>
        <taxon>Pseudomonadati</taxon>
        <taxon>Bacteroidota</taxon>
        <taxon>Chitinophagia</taxon>
        <taxon>Chitinophagales</taxon>
        <taxon>Chitinophagaceae</taxon>
        <taxon>Chitinophaga</taxon>
    </lineage>
</organism>
<feature type="transmembrane region" description="Helical" evidence="1">
    <location>
        <begin position="508"/>
        <end position="524"/>
    </location>
</feature>
<dbReference type="Proteomes" id="UP000185003">
    <property type="component" value="Unassembled WGS sequence"/>
</dbReference>
<feature type="transmembrane region" description="Helical" evidence="1">
    <location>
        <begin position="468"/>
        <end position="487"/>
    </location>
</feature>
<evidence type="ECO:0008006" key="4">
    <source>
        <dbReference type="Google" id="ProtNLM"/>
    </source>
</evidence>
<feature type="transmembrane region" description="Helical" evidence="1">
    <location>
        <begin position="441"/>
        <end position="462"/>
    </location>
</feature>
<keyword evidence="3" id="KW-1185">Reference proteome</keyword>
<dbReference type="OrthoDB" id="2659138at2"/>
<gene>
    <name evidence="2" type="ORF">SAMN04488055_5858</name>
</gene>
<dbReference type="STRING" id="536979.SAMN04488055_5858"/>
<feature type="transmembrane region" description="Helical" evidence="1">
    <location>
        <begin position="530"/>
        <end position="547"/>
    </location>
</feature>
<accession>A0A1N6KIC9</accession>
<feature type="transmembrane region" description="Helical" evidence="1">
    <location>
        <begin position="165"/>
        <end position="190"/>
    </location>
</feature>
<feature type="transmembrane region" description="Helical" evidence="1">
    <location>
        <begin position="391"/>
        <end position="411"/>
    </location>
</feature>
<feature type="transmembrane region" description="Helical" evidence="1">
    <location>
        <begin position="137"/>
        <end position="158"/>
    </location>
</feature>
<sequence length="560" mass="64067">MNKFFLYLVSLLNPVWKRLGVDVEQLRAILEVKLKMDDRRPSAYMQARQQKKKEIKNGSWGVILMSFVMGIFYLYAFFIAKDHFLQMLIWFSLFMMMMSTTLIADFTSVLIDVKDNFVILPKPVNDKTVVVSRMMHIVIHISKIVVPMMLPVLVYLFVETGAVSALWFVLLALLLCIFSIFLINAVYLVALQLTTPEKFKEILNWIQMGLSVLLFGIVYLAPRVMKNVNLAEVRLSDHTWLNLIPLTWFAGAWQAVTDGIYTPQFLIFIALSFIVPFASLWLVIKVFAPSFNRKLAMLGGSGTDSGKPEKARAVSSGIPWYKRLARLLTSGSQERLSFELVWLITGRSREFKLKVYPSLAYVVIYFIYFFFTGDHTSAGEKWKHLPETKMFIFLIYSSSFAFITAISNLVYSDKYKSAWVYFAAPIESPGLLLMGAFKASLVKFFVPFYLLLSAFSLWVWGLKIMPDLLLGFFNVIVINLAFAFIYLRRLPFSAELNIKQSAGTFIKGMLILIVPGVIGVGHYFIAGYIWLVLIFGLMSFAALYLLYTKYRETGWAKLEA</sequence>
<reference evidence="2 3" key="1">
    <citation type="submission" date="2016-11" db="EMBL/GenBank/DDBJ databases">
        <authorList>
            <person name="Jaros S."/>
            <person name="Januszkiewicz K."/>
            <person name="Wedrychowicz H."/>
        </authorList>
    </citation>
    <scope>NUCLEOTIDE SEQUENCE [LARGE SCALE GENOMIC DNA]</scope>
    <source>
        <strain evidence="2 3">DSM 24787</strain>
    </source>
</reference>
<evidence type="ECO:0000313" key="3">
    <source>
        <dbReference type="Proteomes" id="UP000185003"/>
    </source>
</evidence>